<name>A0A0V0UF81_9BILA</name>
<feature type="non-terminal residue" evidence="1">
    <location>
        <position position="1"/>
    </location>
</feature>
<dbReference type="AlphaFoldDB" id="A0A0V0UF81"/>
<keyword evidence="2" id="KW-1185">Reference proteome</keyword>
<dbReference type="Proteomes" id="UP000055048">
    <property type="component" value="Unassembled WGS sequence"/>
</dbReference>
<reference evidence="1 2" key="1">
    <citation type="submission" date="2015-01" db="EMBL/GenBank/DDBJ databases">
        <title>Evolution of Trichinella species and genotypes.</title>
        <authorList>
            <person name="Korhonen P.K."/>
            <person name="Edoardo P."/>
            <person name="Giuseppe L.R."/>
            <person name="Gasser R.B."/>
        </authorList>
    </citation>
    <scope>NUCLEOTIDE SEQUENCE [LARGE SCALE GENOMIC DNA]</scope>
    <source>
        <strain evidence="1">ISS417</strain>
    </source>
</reference>
<dbReference type="EMBL" id="JYDJ01000013">
    <property type="protein sequence ID" value="KRX49755.1"/>
    <property type="molecule type" value="Genomic_DNA"/>
</dbReference>
<evidence type="ECO:0000313" key="1">
    <source>
        <dbReference type="EMBL" id="KRX49755.1"/>
    </source>
</evidence>
<sequence length="97" mass="10967">LELRNRLFRKKHSVDRSCCCHINLLRSGSITSAEIGILIGINYSYGFVLGGVIKKEESTVAMKKFWELESIDILDSVEDNPTSSKLKQAFKEAVQFD</sequence>
<evidence type="ECO:0000313" key="2">
    <source>
        <dbReference type="Proteomes" id="UP000055048"/>
    </source>
</evidence>
<proteinExistence type="predicted"/>
<accession>A0A0V0UF81</accession>
<feature type="non-terminal residue" evidence="1">
    <location>
        <position position="97"/>
    </location>
</feature>
<protein>
    <submittedName>
        <fullName evidence="1">Uncharacterized protein</fullName>
    </submittedName>
</protein>
<gene>
    <name evidence="1" type="ORF">T05_10138</name>
</gene>
<organism evidence="1 2">
    <name type="scientific">Trichinella murrelli</name>
    <dbReference type="NCBI Taxonomy" id="144512"/>
    <lineage>
        <taxon>Eukaryota</taxon>
        <taxon>Metazoa</taxon>
        <taxon>Ecdysozoa</taxon>
        <taxon>Nematoda</taxon>
        <taxon>Enoplea</taxon>
        <taxon>Dorylaimia</taxon>
        <taxon>Trichinellida</taxon>
        <taxon>Trichinellidae</taxon>
        <taxon>Trichinella</taxon>
    </lineage>
</organism>
<dbReference type="OrthoDB" id="5926839at2759"/>
<dbReference type="STRING" id="144512.A0A0V0UF81"/>
<comment type="caution">
    <text evidence="1">The sequence shown here is derived from an EMBL/GenBank/DDBJ whole genome shotgun (WGS) entry which is preliminary data.</text>
</comment>